<evidence type="ECO:0000256" key="9">
    <source>
        <dbReference type="ARBA" id="ARBA00023014"/>
    </source>
</evidence>
<dbReference type="AlphaFoldDB" id="A0A552V5B3"/>
<dbReference type="InterPro" id="IPR000192">
    <property type="entry name" value="Aminotrans_V_dom"/>
</dbReference>
<evidence type="ECO:0000256" key="7">
    <source>
        <dbReference type="ARBA" id="ARBA00022898"/>
    </source>
</evidence>
<evidence type="ECO:0000256" key="10">
    <source>
        <dbReference type="ARBA" id="ARBA00050776"/>
    </source>
</evidence>
<protein>
    <recommendedName>
        <fullName evidence="3">cysteine desulfurase</fullName>
        <ecNumber evidence="3">2.8.1.7</ecNumber>
    </recommendedName>
</protein>
<evidence type="ECO:0000313" key="14">
    <source>
        <dbReference type="Proteomes" id="UP000320643"/>
    </source>
</evidence>
<dbReference type="FunFam" id="3.40.640.10:FF:000003">
    <property type="entry name" value="Cysteine desulfurase IscS"/>
    <property type="match status" value="1"/>
</dbReference>
<comment type="caution">
    <text evidence="13">The sequence shown here is derived from an EMBL/GenBank/DDBJ whole genome shotgun (WGS) entry which is preliminary data.</text>
</comment>
<dbReference type="GO" id="GO:0051537">
    <property type="term" value="F:2 iron, 2 sulfur cluster binding"/>
    <property type="evidence" value="ECO:0007669"/>
    <property type="project" value="UniProtKB-KW"/>
</dbReference>
<dbReference type="GO" id="GO:0046872">
    <property type="term" value="F:metal ion binding"/>
    <property type="evidence" value="ECO:0007669"/>
    <property type="project" value="UniProtKB-KW"/>
</dbReference>
<dbReference type="Pfam" id="PF00266">
    <property type="entry name" value="Aminotran_5"/>
    <property type="match status" value="1"/>
</dbReference>
<dbReference type="PIRSF" id="PIRSF005572">
    <property type="entry name" value="NifS"/>
    <property type="match status" value="1"/>
</dbReference>
<keyword evidence="8" id="KW-0408">Iron</keyword>
<evidence type="ECO:0000259" key="12">
    <source>
        <dbReference type="Pfam" id="PF00266"/>
    </source>
</evidence>
<evidence type="ECO:0000256" key="4">
    <source>
        <dbReference type="ARBA" id="ARBA00022679"/>
    </source>
</evidence>
<comment type="cofactor">
    <cofactor evidence="1 11">
        <name>pyridoxal 5'-phosphate</name>
        <dbReference type="ChEBI" id="CHEBI:597326"/>
    </cofactor>
</comment>
<comment type="catalytic activity">
    <reaction evidence="10">
        <text>(sulfur carrier)-H + L-cysteine = (sulfur carrier)-SH + L-alanine</text>
        <dbReference type="Rhea" id="RHEA:43892"/>
        <dbReference type="Rhea" id="RHEA-COMP:14737"/>
        <dbReference type="Rhea" id="RHEA-COMP:14739"/>
        <dbReference type="ChEBI" id="CHEBI:29917"/>
        <dbReference type="ChEBI" id="CHEBI:35235"/>
        <dbReference type="ChEBI" id="CHEBI:57972"/>
        <dbReference type="ChEBI" id="CHEBI:64428"/>
        <dbReference type="EC" id="2.8.1.7"/>
    </reaction>
</comment>
<keyword evidence="14" id="KW-1185">Reference proteome</keyword>
<dbReference type="InterPro" id="IPR015421">
    <property type="entry name" value="PyrdxlP-dep_Trfase_major"/>
</dbReference>
<evidence type="ECO:0000256" key="2">
    <source>
        <dbReference type="ARBA" id="ARBA00006490"/>
    </source>
</evidence>
<dbReference type="Gene3D" id="3.40.640.10">
    <property type="entry name" value="Type I PLP-dependent aspartate aminotransferase-like (Major domain)"/>
    <property type="match status" value="1"/>
</dbReference>
<evidence type="ECO:0000256" key="5">
    <source>
        <dbReference type="ARBA" id="ARBA00022714"/>
    </source>
</evidence>
<dbReference type="OrthoDB" id="9808002at2"/>
<dbReference type="PANTHER" id="PTHR11601">
    <property type="entry name" value="CYSTEINE DESULFURYLASE FAMILY MEMBER"/>
    <property type="match status" value="1"/>
</dbReference>
<dbReference type="InterPro" id="IPR020578">
    <property type="entry name" value="Aminotrans_V_PyrdxlP_BS"/>
</dbReference>
<feature type="domain" description="Aminotransferase class V" evidence="12">
    <location>
        <begin position="8"/>
        <end position="365"/>
    </location>
</feature>
<dbReference type="Proteomes" id="UP000320643">
    <property type="component" value="Unassembled WGS sequence"/>
</dbReference>
<keyword evidence="9" id="KW-0411">Iron-sulfur</keyword>
<accession>A0A552V5B3</accession>
<dbReference type="EC" id="2.8.1.7" evidence="3"/>
<evidence type="ECO:0000256" key="11">
    <source>
        <dbReference type="RuleBase" id="RU004504"/>
    </source>
</evidence>
<reference evidence="13 14" key="1">
    <citation type="submission" date="2019-07" db="EMBL/GenBank/DDBJ databases">
        <title>Flavobacterium sp. nov., isolated from glacier ice.</title>
        <authorList>
            <person name="Liu Q."/>
            <person name="Xin Y.-H."/>
        </authorList>
    </citation>
    <scope>NUCLEOTIDE SEQUENCE [LARGE SCALE GENOMIC DNA]</scope>
    <source>
        <strain evidence="13 14">ZT4R6</strain>
    </source>
</reference>
<dbReference type="Gene3D" id="3.90.1150.10">
    <property type="entry name" value="Aspartate Aminotransferase, domain 1"/>
    <property type="match status" value="1"/>
</dbReference>
<evidence type="ECO:0000256" key="8">
    <source>
        <dbReference type="ARBA" id="ARBA00023004"/>
    </source>
</evidence>
<sequence>MSQNNQIIYLDNNATTRLDDRVLEAMLPYFTQDYANASSSHLFGLAVNEAVEAAREQVTDLIGARPKEITFTSGATEAINLAIKGLINSHKKHIITVATEHKAVLDTCAYMERNGFEVNYLPVNQYGLIDLHILETAIRPDTLLVCVMFANNETGVIQPVSEISNLAHSKGALFMTDATQAVGKLPIDVQQLGIDLMPFSAHKFYGPKGIGALYASAKVRQLIEVQQHGGGHERKLRNGTLNVPGIIGLGKTCKIAEDEMDTESKHIEEMRNHLENELLKINGTFINGTTKHRLYNTINLCFKGINSEKLILALQNIAVSNGSACSAVTTEPSYVLKALGLTDADALASIRFSLGRFTTTDDIKATIAKITELVANQRQPAH</sequence>
<evidence type="ECO:0000313" key="13">
    <source>
        <dbReference type="EMBL" id="TRW25647.1"/>
    </source>
</evidence>
<keyword evidence="6" id="KW-0479">Metal-binding</keyword>
<proteinExistence type="inferred from homology"/>
<dbReference type="PANTHER" id="PTHR11601:SF34">
    <property type="entry name" value="CYSTEINE DESULFURASE"/>
    <property type="match status" value="1"/>
</dbReference>
<evidence type="ECO:0000256" key="6">
    <source>
        <dbReference type="ARBA" id="ARBA00022723"/>
    </source>
</evidence>
<dbReference type="EMBL" id="VJVZ01000003">
    <property type="protein sequence ID" value="TRW25647.1"/>
    <property type="molecule type" value="Genomic_DNA"/>
</dbReference>
<dbReference type="InterPro" id="IPR016454">
    <property type="entry name" value="Cysteine_dSase"/>
</dbReference>
<name>A0A552V5B3_9FLAO</name>
<gene>
    <name evidence="13" type="ORF">FMM05_05330</name>
</gene>
<dbReference type="GO" id="GO:0031071">
    <property type="term" value="F:cysteine desulfurase activity"/>
    <property type="evidence" value="ECO:0007669"/>
    <property type="project" value="UniProtKB-EC"/>
</dbReference>
<dbReference type="InterPro" id="IPR015422">
    <property type="entry name" value="PyrdxlP-dep_Trfase_small"/>
</dbReference>
<keyword evidence="5" id="KW-0001">2Fe-2S</keyword>
<evidence type="ECO:0000256" key="1">
    <source>
        <dbReference type="ARBA" id="ARBA00001933"/>
    </source>
</evidence>
<organism evidence="13 14">
    <name type="scientific">Flavobacterium zepuense</name>
    <dbReference type="NCBI Taxonomy" id="2593302"/>
    <lineage>
        <taxon>Bacteria</taxon>
        <taxon>Pseudomonadati</taxon>
        <taxon>Bacteroidota</taxon>
        <taxon>Flavobacteriia</taxon>
        <taxon>Flavobacteriales</taxon>
        <taxon>Flavobacteriaceae</taxon>
        <taxon>Flavobacterium</taxon>
    </lineage>
</organism>
<keyword evidence="7" id="KW-0663">Pyridoxal phosphate</keyword>
<dbReference type="InterPro" id="IPR015424">
    <property type="entry name" value="PyrdxlP-dep_Trfase"/>
</dbReference>
<keyword evidence="4" id="KW-0808">Transferase</keyword>
<evidence type="ECO:0000256" key="3">
    <source>
        <dbReference type="ARBA" id="ARBA00012239"/>
    </source>
</evidence>
<dbReference type="RefSeq" id="WP_143372312.1">
    <property type="nucleotide sequence ID" value="NZ_VJVZ01000003.1"/>
</dbReference>
<dbReference type="SUPFAM" id="SSF53383">
    <property type="entry name" value="PLP-dependent transferases"/>
    <property type="match status" value="1"/>
</dbReference>
<dbReference type="PROSITE" id="PS00595">
    <property type="entry name" value="AA_TRANSFER_CLASS_5"/>
    <property type="match status" value="1"/>
</dbReference>
<comment type="similarity">
    <text evidence="2">Belongs to the class-V pyridoxal-phosphate-dependent aminotransferase family. NifS/IscS subfamily.</text>
</comment>